<evidence type="ECO:0000256" key="2">
    <source>
        <dbReference type="ARBA" id="ARBA00022527"/>
    </source>
</evidence>
<keyword evidence="2" id="KW-0723">Serine/threonine-protein kinase</keyword>
<dbReference type="OrthoDB" id="504170at2759"/>
<dbReference type="InterPro" id="IPR000719">
    <property type="entry name" value="Prot_kinase_dom"/>
</dbReference>
<dbReference type="PANTHER" id="PTHR24346">
    <property type="entry name" value="MAP/MICROTUBULE AFFINITY-REGULATING KINASE"/>
    <property type="match status" value="1"/>
</dbReference>
<sequence>MAFMTYLARHQHQQQQQQQQSIESNKHVNKRSQTLPTVVRKKKEIGDYILCRTIGRGASGRVKLGIHKQTGEKVAIKMISRSHLTASSITSKSVQRELAVLQLLHHPNLIDLRQVLQDTSNVYFVMEYLEGGELFHVLAERGKLPENEARHLFSQLVTALDWCHSHYISHRDLKPENILLDKEKKNLKIADFGMAAMQQPNALLRTSCGSPHYASPEIVRGKRYDGTATDVWSCGAILYAMMTGHLPFDDEHMGRLLAKIKTGRYRTLPDYLSPDARDLIKRMLVVDPAKRMTMAEILNHPWLTNKSFLGTELRFLQHNTTNMFNPLNYPELQSPLVDHKSDLDGKIWETLKVLWREKSEDDLITCLSSQGSNVQKLTCKLLKERFIRLESIENHSSVSLPLRRSSVIADDVLMTPPLRSLRHGSEDVESYILSTPYESSIDTMSCCRTLDLPPTPKSTTTFQQLIDSSSSTVTIDKRGDQNGDPYSVISPIMQQQQQNRPIITAAAAAAAATSLVSCFPRHHWVHDNGTLATRGSKSDVADVFIMTQPIESTIVHQQESSRSTWWLHFKDEPHHPTWWTKTCDYFLYKGKVPEKTIAIECYSKHECETAGKLHQVLEECFHGKLTGRMYPHGKIVWSGSMKNKPNSSCSFICHMTKIKASSKIRINFILNNGDSNSLESNIKDLLQCLNKYELESDWITKSNGWIHPEISLCK</sequence>
<dbReference type="Pfam" id="PF00069">
    <property type="entry name" value="Pkinase"/>
    <property type="match status" value="1"/>
</dbReference>
<organism evidence="10 11">
    <name type="scientific">Mucor plumbeus</name>
    <dbReference type="NCBI Taxonomy" id="97098"/>
    <lineage>
        <taxon>Eukaryota</taxon>
        <taxon>Fungi</taxon>
        <taxon>Fungi incertae sedis</taxon>
        <taxon>Mucoromycota</taxon>
        <taxon>Mucoromycotina</taxon>
        <taxon>Mucoromycetes</taxon>
        <taxon>Mucorales</taxon>
        <taxon>Mucorineae</taxon>
        <taxon>Mucoraceae</taxon>
        <taxon>Mucor</taxon>
    </lineage>
</organism>
<evidence type="ECO:0000256" key="6">
    <source>
        <dbReference type="ARBA" id="ARBA00022840"/>
    </source>
</evidence>
<evidence type="ECO:0000259" key="9">
    <source>
        <dbReference type="PROSITE" id="PS50011"/>
    </source>
</evidence>
<evidence type="ECO:0000256" key="4">
    <source>
        <dbReference type="ARBA" id="ARBA00022741"/>
    </source>
</evidence>
<feature type="binding site" evidence="7">
    <location>
        <position position="77"/>
    </location>
    <ligand>
        <name>ATP</name>
        <dbReference type="ChEBI" id="CHEBI:30616"/>
    </ligand>
</feature>
<protein>
    <recommendedName>
        <fullName evidence="9">Protein kinase domain-containing protein</fullName>
    </recommendedName>
</protein>
<evidence type="ECO:0000256" key="3">
    <source>
        <dbReference type="ARBA" id="ARBA00022679"/>
    </source>
</evidence>
<dbReference type="PANTHER" id="PTHR24346:SF82">
    <property type="entry name" value="KP78A-RELATED"/>
    <property type="match status" value="1"/>
</dbReference>
<dbReference type="FunFam" id="1.10.510.10:FF:000571">
    <property type="entry name" value="Maternal embryonic leucine zipper kinase"/>
    <property type="match status" value="1"/>
</dbReference>
<reference evidence="10" key="1">
    <citation type="submission" date="2020-12" db="EMBL/GenBank/DDBJ databases">
        <title>Metabolic potential, ecology and presence of endohyphal bacteria is reflected in genomic diversity of Mucoromycotina.</title>
        <authorList>
            <person name="Muszewska A."/>
            <person name="Okrasinska A."/>
            <person name="Steczkiewicz K."/>
            <person name="Drgas O."/>
            <person name="Orlowska M."/>
            <person name="Perlinska-Lenart U."/>
            <person name="Aleksandrzak-Piekarczyk T."/>
            <person name="Szatraj K."/>
            <person name="Zielenkiewicz U."/>
            <person name="Pilsyk S."/>
            <person name="Malc E."/>
            <person name="Mieczkowski P."/>
            <person name="Kruszewska J.S."/>
            <person name="Biernat P."/>
            <person name="Pawlowska J."/>
        </authorList>
    </citation>
    <scope>NUCLEOTIDE SEQUENCE</scope>
    <source>
        <strain evidence="10">CBS 226.32</strain>
    </source>
</reference>
<dbReference type="GO" id="GO:0005524">
    <property type="term" value="F:ATP binding"/>
    <property type="evidence" value="ECO:0007669"/>
    <property type="project" value="UniProtKB-UniRule"/>
</dbReference>
<comment type="caution">
    <text evidence="10">The sequence shown here is derived from an EMBL/GenBank/DDBJ whole genome shotgun (WGS) entry which is preliminary data.</text>
</comment>
<evidence type="ECO:0000256" key="5">
    <source>
        <dbReference type="ARBA" id="ARBA00022777"/>
    </source>
</evidence>
<evidence type="ECO:0000313" key="11">
    <source>
        <dbReference type="Proteomes" id="UP000650833"/>
    </source>
</evidence>
<keyword evidence="3" id="KW-0808">Transferase</keyword>
<dbReference type="PROSITE" id="PS00107">
    <property type="entry name" value="PROTEIN_KINASE_ATP"/>
    <property type="match status" value="1"/>
</dbReference>
<keyword evidence="4 7" id="KW-0547">Nucleotide-binding</keyword>
<name>A0A8H7QDX5_9FUNG</name>
<feature type="domain" description="Protein kinase" evidence="9">
    <location>
        <begin position="48"/>
        <end position="303"/>
    </location>
</feature>
<dbReference type="GO" id="GO:0035556">
    <property type="term" value="P:intracellular signal transduction"/>
    <property type="evidence" value="ECO:0007669"/>
    <property type="project" value="TreeGrafter"/>
</dbReference>
<keyword evidence="5" id="KW-0418">Kinase</keyword>
<dbReference type="SMART" id="SM00220">
    <property type="entry name" value="S_TKc"/>
    <property type="match status" value="1"/>
</dbReference>
<dbReference type="PROSITE" id="PS00108">
    <property type="entry name" value="PROTEIN_KINASE_ST"/>
    <property type="match status" value="1"/>
</dbReference>
<gene>
    <name evidence="10" type="ORF">INT46_011357</name>
</gene>
<dbReference type="SUPFAM" id="SSF56112">
    <property type="entry name" value="Protein kinase-like (PK-like)"/>
    <property type="match status" value="1"/>
</dbReference>
<dbReference type="EMBL" id="JAEPRC010000924">
    <property type="protein sequence ID" value="KAG2190662.1"/>
    <property type="molecule type" value="Genomic_DNA"/>
</dbReference>
<dbReference type="PROSITE" id="PS50011">
    <property type="entry name" value="PROTEIN_KINASE_DOM"/>
    <property type="match status" value="1"/>
</dbReference>
<dbReference type="GO" id="GO:0004674">
    <property type="term" value="F:protein serine/threonine kinase activity"/>
    <property type="evidence" value="ECO:0007669"/>
    <property type="project" value="UniProtKB-KW"/>
</dbReference>
<keyword evidence="6 7" id="KW-0067">ATP-binding</keyword>
<dbReference type="Gene3D" id="1.10.510.10">
    <property type="entry name" value="Transferase(Phosphotransferase) domain 1"/>
    <property type="match status" value="1"/>
</dbReference>
<dbReference type="FunFam" id="3.30.200.20:FF:000003">
    <property type="entry name" value="Non-specific serine/threonine protein kinase"/>
    <property type="match status" value="1"/>
</dbReference>
<keyword evidence="11" id="KW-1185">Reference proteome</keyword>
<dbReference type="InterPro" id="IPR017441">
    <property type="entry name" value="Protein_kinase_ATP_BS"/>
</dbReference>
<evidence type="ECO:0000313" key="10">
    <source>
        <dbReference type="EMBL" id="KAG2190662.1"/>
    </source>
</evidence>
<feature type="region of interest" description="Disordered" evidence="8">
    <location>
        <begin position="8"/>
        <end position="34"/>
    </location>
</feature>
<dbReference type="Proteomes" id="UP000650833">
    <property type="component" value="Unassembled WGS sequence"/>
</dbReference>
<dbReference type="InterPro" id="IPR008271">
    <property type="entry name" value="Ser/Thr_kinase_AS"/>
</dbReference>
<evidence type="ECO:0000256" key="8">
    <source>
        <dbReference type="SAM" id="MobiDB-lite"/>
    </source>
</evidence>
<accession>A0A8H7QDX5</accession>
<proteinExistence type="inferred from homology"/>
<evidence type="ECO:0000256" key="1">
    <source>
        <dbReference type="ARBA" id="ARBA00010791"/>
    </source>
</evidence>
<comment type="similarity">
    <text evidence="1">Belongs to the protein kinase superfamily. CAMK Ser/Thr protein kinase family. NIM1 subfamily.</text>
</comment>
<evidence type="ECO:0000256" key="7">
    <source>
        <dbReference type="PROSITE-ProRule" id="PRU10141"/>
    </source>
</evidence>
<dbReference type="AlphaFoldDB" id="A0A8H7QDX5"/>
<dbReference type="GO" id="GO:0005737">
    <property type="term" value="C:cytoplasm"/>
    <property type="evidence" value="ECO:0007669"/>
    <property type="project" value="TreeGrafter"/>
</dbReference>
<dbReference type="InterPro" id="IPR011009">
    <property type="entry name" value="Kinase-like_dom_sf"/>
</dbReference>